<dbReference type="PANTHER" id="PTHR12549">
    <property type="entry name" value="JMJC DOMAIN-CONTAINING HISTONE DEMETHYLATION PROTEIN"/>
    <property type="match status" value="1"/>
</dbReference>
<keyword evidence="6" id="KW-1133">Transmembrane helix</keyword>
<dbReference type="Proteomes" id="UP000834106">
    <property type="component" value="Chromosome 20"/>
</dbReference>
<dbReference type="GO" id="GO:0000118">
    <property type="term" value="C:histone deacetylase complex"/>
    <property type="evidence" value="ECO:0007669"/>
    <property type="project" value="TreeGrafter"/>
</dbReference>
<evidence type="ECO:0000256" key="4">
    <source>
        <dbReference type="ARBA" id="ARBA00023242"/>
    </source>
</evidence>
<sequence>MHRDQDERENQDQEKNENPSGFSSDINQDKGDFDVPESCTKVAADFVSAENIHECLRLTEEFRLLPKNHRAREDELEVKKMILHAVNNAVSDFEKFGDSVTLCKIMSKRRFMASCVPILKVGYNTSRCAKTDHSEKTSARNFFFQFNVPVSILIAAISHNFLNVNKKRKRREEDW</sequence>
<dbReference type="PANTHER" id="PTHR12549:SF37">
    <property type="entry name" value="LYSINE-SPECIFIC DEMETHYLASE JMJ26"/>
    <property type="match status" value="1"/>
</dbReference>
<keyword evidence="8" id="KW-1185">Reference proteome</keyword>
<keyword evidence="4" id="KW-0539">Nucleus</keyword>
<evidence type="ECO:0000313" key="8">
    <source>
        <dbReference type="Proteomes" id="UP000834106"/>
    </source>
</evidence>
<protein>
    <submittedName>
        <fullName evidence="7">Uncharacterized protein</fullName>
    </submittedName>
</protein>
<feature type="compositionally biased region" description="Basic and acidic residues" evidence="5">
    <location>
        <begin position="1"/>
        <end position="17"/>
    </location>
</feature>
<gene>
    <name evidence="7" type="ORF">FPE_LOCUS31364</name>
</gene>
<evidence type="ECO:0000256" key="1">
    <source>
        <dbReference type="ARBA" id="ARBA00004123"/>
    </source>
</evidence>
<keyword evidence="3" id="KW-0479">Metal-binding</keyword>
<dbReference type="GO" id="GO:0031490">
    <property type="term" value="F:chromatin DNA binding"/>
    <property type="evidence" value="ECO:0007669"/>
    <property type="project" value="TreeGrafter"/>
</dbReference>
<dbReference type="GO" id="GO:0046872">
    <property type="term" value="F:metal ion binding"/>
    <property type="evidence" value="ECO:0007669"/>
    <property type="project" value="UniProtKB-KW"/>
</dbReference>
<feature type="transmembrane region" description="Helical" evidence="6">
    <location>
        <begin position="142"/>
        <end position="162"/>
    </location>
</feature>
<evidence type="ECO:0000313" key="7">
    <source>
        <dbReference type="EMBL" id="CAI9783934.1"/>
    </source>
</evidence>
<evidence type="ECO:0000256" key="6">
    <source>
        <dbReference type="SAM" id="Phobius"/>
    </source>
</evidence>
<dbReference type="GO" id="GO:0000785">
    <property type="term" value="C:chromatin"/>
    <property type="evidence" value="ECO:0007669"/>
    <property type="project" value="TreeGrafter"/>
</dbReference>
<feature type="region of interest" description="Disordered" evidence="5">
    <location>
        <begin position="1"/>
        <end position="30"/>
    </location>
</feature>
<comment type="subcellular location">
    <subcellularLocation>
        <location evidence="1">Nucleus</location>
    </subcellularLocation>
</comment>
<evidence type="ECO:0000256" key="3">
    <source>
        <dbReference type="ARBA" id="ARBA00022723"/>
    </source>
</evidence>
<dbReference type="InterPro" id="IPR045109">
    <property type="entry name" value="LSDs-like"/>
</dbReference>
<dbReference type="AlphaFoldDB" id="A0AAD2AAJ2"/>
<comment type="similarity">
    <text evidence="2">Belongs to the JARID1 histone demethylase family.</text>
</comment>
<dbReference type="GO" id="GO:0003712">
    <property type="term" value="F:transcription coregulator activity"/>
    <property type="evidence" value="ECO:0007669"/>
    <property type="project" value="TreeGrafter"/>
</dbReference>
<evidence type="ECO:0000256" key="2">
    <source>
        <dbReference type="ARBA" id="ARBA00006801"/>
    </source>
</evidence>
<evidence type="ECO:0000256" key="5">
    <source>
        <dbReference type="SAM" id="MobiDB-lite"/>
    </source>
</evidence>
<dbReference type="Gene3D" id="2.60.120.650">
    <property type="entry name" value="Cupin"/>
    <property type="match status" value="1"/>
</dbReference>
<proteinExistence type="inferred from homology"/>
<accession>A0AAD2AAJ2</accession>
<organism evidence="7 8">
    <name type="scientific">Fraxinus pennsylvanica</name>
    <dbReference type="NCBI Taxonomy" id="56036"/>
    <lineage>
        <taxon>Eukaryota</taxon>
        <taxon>Viridiplantae</taxon>
        <taxon>Streptophyta</taxon>
        <taxon>Embryophyta</taxon>
        <taxon>Tracheophyta</taxon>
        <taxon>Spermatophyta</taxon>
        <taxon>Magnoliopsida</taxon>
        <taxon>eudicotyledons</taxon>
        <taxon>Gunneridae</taxon>
        <taxon>Pentapetalae</taxon>
        <taxon>asterids</taxon>
        <taxon>lamiids</taxon>
        <taxon>Lamiales</taxon>
        <taxon>Oleaceae</taxon>
        <taxon>Oleeae</taxon>
        <taxon>Fraxinus</taxon>
    </lineage>
</organism>
<reference evidence="7" key="1">
    <citation type="submission" date="2023-05" db="EMBL/GenBank/DDBJ databases">
        <authorList>
            <person name="Huff M."/>
        </authorList>
    </citation>
    <scope>NUCLEOTIDE SEQUENCE</scope>
</reference>
<name>A0AAD2AAJ2_9LAMI</name>
<dbReference type="EMBL" id="OU503055">
    <property type="protein sequence ID" value="CAI9783934.1"/>
    <property type="molecule type" value="Genomic_DNA"/>
</dbReference>
<keyword evidence="6" id="KW-0472">Membrane</keyword>
<dbReference type="GO" id="GO:0032454">
    <property type="term" value="F:histone H3K9 demethylase activity"/>
    <property type="evidence" value="ECO:0007669"/>
    <property type="project" value="InterPro"/>
</dbReference>
<keyword evidence="6" id="KW-0812">Transmembrane</keyword>
<dbReference type="GO" id="GO:0006357">
    <property type="term" value="P:regulation of transcription by RNA polymerase II"/>
    <property type="evidence" value="ECO:0007669"/>
    <property type="project" value="TreeGrafter"/>
</dbReference>